<feature type="transmembrane region" description="Helical" evidence="6">
    <location>
        <begin position="366"/>
        <end position="386"/>
    </location>
</feature>
<evidence type="ECO:0000313" key="8">
    <source>
        <dbReference type="EMBL" id="EMR4591102.1"/>
    </source>
</evidence>
<dbReference type="EMBL" id="ABEXCJ050000007">
    <property type="protein sequence ID" value="EMR4591102.1"/>
    <property type="molecule type" value="Genomic_DNA"/>
</dbReference>
<comment type="caution">
    <text evidence="7">The sequence shown here is derived from an EMBL/GenBank/DDBJ whole genome shotgun (WGS) entry which is preliminary data.</text>
</comment>
<feature type="transmembrane region" description="Helical" evidence="6">
    <location>
        <begin position="334"/>
        <end position="360"/>
    </location>
</feature>
<dbReference type="SUPFAM" id="SSF103473">
    <property type="entry name" value="MFS general substrate transporter"/>
    <property type="match status" value="1"/>
</dbReference>
<protein>
    <submittedName>
        <fullName evidence="7">MFS transporter</fullName>
    </submittedName>
</protein>
<dbReference type="InterPro" id="IPR036259">
    <property type="entry name" value="MFS_trans_sf"/>
</dbReference>
<feature type="transmembrane region" description="Helical" evidence="6">
    <location>
        <begin position="91"/>
        <end position="111"/>
    </location>
</feature>
<dbReference type="RefSeq" id="WP_036958321.1">
    <property type="nucleotide sequence ID" value="NZ_AP022371.1"/>
</dbReference>
<feature type="transmembrane region" description="Helical" evidence="6">
    <location>
        <begin position="301"/>
        <end position="322"/>
    </location>
</feature>
<name>A0AAD2ZP37_PRORE</name>
<dbReference type="EMBL" id="ABEXCJ040000007">
    <property type="protein sequence ID" value="ELR5218915.1"/>
    <property type="molecule type" value="Genomic_DNA"/>
</dbReference>
<evidence type="ECO:0000256" key="6">
    <source>
        <dbReference type="SAM" id="Phobius"/>
    </source>
</evidence>
<evidence type="ECO:0000256" key="1">
    <source>
        <dbReference type="ARBA" id="ARBA00004651"/>
    </source>
</evidence>
<keyword evidence="2" id="KW-1003">Cell membrane</keyword>
<dbReference type="Gene3D" id="1.20.1250.20">
    <property type="entry name" value="MFS general substrate transporter like domains"/>
    <property type="match status" value="1"/>
</dbReference>
<dbReference type="AlphaFoldDB" id="A0AAD2ZP37"/>
<evidence type="ECO:0000313" key="7">
    <source>
        <dbReference type="EMBL" id="ELR5218915.1"/>
    </source>
</evidence>
<dbReference type="GO" id="GO:0022857">
    <property type="term" value="F:transmembrane transporter activity"/>
    <property type="evidence" value="ECO:0007669"/>
    <property type="project" value="InterPro"/>
</dbReference>
<reference evidence="7" key="1">
    <citation type="submission" date="2023-10" db="EMBL/GenBank/DDBJ databases">
        <authorList>
            <consortium name="Clinical and Environmental Microbiology Branch: Whole genome sequencing antimicrobial resistance pathogens in the healthcare setting"/>
        </authorList>
    </citation>
    <scope>NUCLEOTIDE SEQUENCE</scope>
    <source>
        <strain evidence="7">2020QW-00022</strain>
    </source>
</reference>
<keyword evidence="5 6" id="KW-0472">Membrane</keyword>
<gene>
    <name evidence="8" type="ORF">M0K77_003449</name>
    <name evidence="7" type="ORF">M0K77_RS17245</name>
</gene>
<dbReference type="PANTHER" id="PTHR23513:SF6">
    <property type="entry name" value="MAJOR FACILITATOR SUPERFAMILY ASSOCIATED DOMAIN-CONTAINING PROTEIN"/>
    <property type="match status" value="1"/>
</dbReference>
<accession>A0AAD2ZP37</accession>
<sequence length="393" mass="43759">MSNLFFLMLFCVLTADGLMVFLTPVLVYQLTGSIEYSGLSYALWWLPRILIIPLIGKYIDRLGVRPLSILSDVIKSIGCLFLAFNDFSSDLIIAVAFGIVGSLISIGNSQTIISYEKIISLISYKKEYHVNLISRMDFSGMIVGPLIGMIIIDYGIRTVLIIPLLLYIINALFFILKKKELSNMKHEDNQNVSGQENGLFKHHFIYIFSIPILFLTVLLAIGNNMFDSIIESSGTALIDKEMGLPAKYFGFIDVAAGLCGVTGTYLYSSLTHFIQRKKLLLSAVLIITGSSIFLISYPSSFIIFVCFYAISIIGKVFTGNICRMVRIECIPSNYFAGVSSIIVLLNQSVLPFIGMVIYFFGDSTTVIYYFMSVAVMISFISGVYVYRHIASSV</sequence>
<keyword evidence="4 6" id="KW-1133">Transmembrane helix</keyword>
<keyword evidence="3 6" id="KW-0812">Transmembrane</keyword>
<evidence type="ECO:0000256" key="4">
    <source>
        <dbReference type="ARBA" id="ARBA00022989"/>
    </source>
</evidence>
<dbReference type="PANTHER" id="PTHR23513">
    <property type="entry name" value="INTEGRAL MEMBRANE EFFLUX PROTEIN-RELATED"/>
    <property type="match status" value="1"/>
</dbReference>
<feature type="transmembrane region" description="Helical" evidence="6">
    <location>
        <begin position="279"/>
        <end position="295"/>
    </location>
</feature>
<feature type="transmembrane region" description="Helical" evidence="6">
    <location>
        <begin position="204"/>
        <end position="226"/>
    </location>
</feature>
<evidence type="ECO:0000256" key="5">
    <source>
        <dbReference type="ARBA" id="ARBA00023136"/>
    </source>
</evidence>
<proteinExistence type="predicted"/>
<feature type="transmembrane region" description="Helical" evidence="6">
    <location>
        <begin position="158"/>
        <end position="176"/>
    </location>
</feature>
<feature type="transmembrane region" description="Helical" evidence="6">
    <location>
        <begin position="132"/>
        <end position="152"/>
    </location>
</feature>
<comment type="subcellular location">
    <subcellularLocation>
        <location evidence="1">Cell membrane</location>
        <topology evidence="1">Multi-pass membrane protein</topology>
    </subcellularLocation>
</comment>
<evidence type="ECO:0000256" key="2">
    <source>
        <dbReference type="ARBA" id="ARBA00022475"/>
    </source>
</evidence>
<dbReference type="GO" id="GO:0005886">
    <property type="term" value="C:plasma membrane"/>
    <property type="evidence" value="ECO:0007669"/>
    <property type="project" value="UniProtKB-SubCell"/>
</dbReference>
<dbReference type="InterPro" id="IPR011701">
    <property type="entry name" value="MFS"/>
</dbReference>
<organism evidence="7">
    <name type="scientific">Providencia rettgeri</name>
    <dbReference type="NCBI Taxonomy" id="587"/>
    <lineage>
        <taxon>Bacteria</taxon>
        <taxon>Pseudomonadati</taxon>
        <taxon>Pseudomonadota</taxon>
        <taxon>Gammaproteobacteria</taxon>
        <taxon>Enterobacterales</taxon>
        <taxon>Morganellaceae</taxon>
        <taxon>Providencia</taxon>
    </lineage>
</organism>
<feature type="transmembrane region" description="Helical" evidence="6">
    <location>
        <begin position="246"/>
        <end position="267"/>
    </location>
</feature>
<evidence type="ECO:0000256" key="3">
    <source>
        <dbReference type="ARBA" id="ARBA00022692"/>
    </source>
</evidence>
<dbReference type="Pfam" id="PF07690">
    <property type="entry name" value="MFS_1"/>
    <property type="match status" value="1"/>
</dbReference>